<dbReference type="GO" id="GO:0016829">
    <property type="term" value="F:lyase activity"/>
    <property type="evidence" value="ECO:0007669"/>
    <property type="project" value="UniProtKB-KW"/>
</dbReference>
<dbReference type="FunFam" id="3.90.226.10:FF:000009">
    <property type="entry name" value="Carnitinyl-CoA dehydratase"/>
    <property type="match status" value="1"/>
</dbReference>
<keyword evidence="4" id="KW-0413">Isomerase</keyword>
<keyword evidence="2" id="KW-0456">Lyase</keyword>
<evidence type="ECO:0000256" key="1">
    <source>
        <dbReference type="ARBA" id="ARBA00005254"/>
    </source>
</evidence>
<evidence type="ECO:0000256" key="2">
    <source>
        <dbReference type="ARBA" id="ARBA00023239"/>
    </source>
</evidence>
<evidence type="ECO:0000313" key="4">
    <source>
        <dbReference type="EMBL" id="RJP24328.1"/>
    </source>
</evidence>
<dbReference type="GO" id="GO:0016853">
    <property type="term" value="F:isomerase activity"/>
    <property type="evidence" value="ECO:0007669"/>
    <property type="project" value="UniProtKB-KW"/>
</dbReference>
<dbReference type="Proteomes" id="UP000265882">
    <property type="component" value="Unassembled WGS sequence"/>
</dbReference>
<dbReference type="Pfam" id="PF00378">
    <property type="entry name" value="ECH_1"/>
    <property type="match status" value="1"/>
</dbReference>
<dbReference type="SUPFAM" id="SSF52096">
    <property type="entry name" value="ClpP/crotonase"/>
    <property type="match status" value="1"/>
</dbReference>
<reference evidence="4 5" key="1">
    <citation type="journal article" date="2017" name="ISME J.">
        <title>Energy and carbon metabolisms in a deep terrestrial subsurface fluid microbial community.</title>
        <authorList>
            <person name="Momper L."/>
            <person name="Jungbluth S.P."/>
            <person name="Lee M.D."/>
            <person name="Amend J.P."/>
        </authorList>
    </citation>
    <scope>NUCLEOTIDE SEQUENCE [LARGE SCALE GENOMIC DNA]</scope>
    <source>
        <strain evidence="4">SURF_5</strain>
    </source>
</reference>
<dbReference type="Gene3D" id="3.90.226.10">
    <property type="entry name" value="2-enoyl-CoA Hydratase, Chain A, domain 1"/>
    <property type="match status" value="1"/>
</dbReference>
<dbReference type="PANTHER" id="PTHR11941">
    <property type="entry name" value="ENOYL-COA HYDRATASE-RELATED"/>
    <property type="match status" value="1"/>
</dbReference>
<comment type="caution">
    <text evidence="4">The sequence shown here is derived from an EMBL/GenBank/DDBJ whole genome shotgun (WGS) entry which is preliminary data.</text>
</comment>
<protein>
    <submittedName>
        <fullName evidence="4">Enoyl-CoA hydratase/isomerase family protein</fullName>
    </submittedName>
</protein>
<evidence type="ECO:0000313" key="5">
    <source>
        <dbReference type="Proteomes" id="UP000265882"/>
    </source>
</evidence>
<comment type="similarity">
    <text evidence="1 3">Belongs to the enoyl-CoA hydratase/isomerase family.</text>
</comment>
<dbReference type="InterPro" id="IPR001753">
    <property type="entry name" value="Enoyl-CoA_hydra/iso"/>
</dbReference>
<name>A0A3A4NUV6_ABYX5</name>
<sequence length="266" mass="28410">MPEVPVADSPRFETLLWRRDGPILTLTLNRPDRLNAFNAEMFRDLAQAVQIISGQTDIGVVVLTGAGRAFCSGADLNNVSQYHSDAEGDSLAQGIRQAQKVFDAVEGIPQPVIAAMNGHAVGAGLQVALACDFRIAAHGTKLGLSDVKIGIVPALGATIRLPRLIGIAKTKELILTGDLIDADEAHRIGMVNQVVEKELLDQTVRELTEKLASRAPLAIAAAKRLLNESAPLEQVALAQSRLIKSADALEGISAFFQKRKPHFTGS</sequence>
<evidence type="ECO:0000256" key="3">
    <source>
        <dbReference type="RuleBase" id="RU003707"/>
    </source>
</evidence>
<dbReference type="InterPro" id="IPR018376">
    <property type="entry name" value="Enoyl-CoA_hyd/isom_CS"/>
</dbReference>
<dbReference type="AlphaFoldDB" id="A0A3A4NUV6"/>
<dbReference type="InterPro" id="IPR029045">
    <property type="entry name" value="ClpP/crotonase-like_dom_sf"/>
</dbReference>
<dbReference type="CDD" id="cd06558">
    <property type="entry name" value="crotonase-like"/>
    <property type="match status" value="1"/>
</dbReference>
<proteinExistence type="inferred from homology"/>
<dbReference type="GO" id="GO:0006635">
    <property type="term" value="P:fatty acid beta-oxidation"/>
    <property type="evidence" value="ECO:0007669"/>
    <property type="project" value="TreeGrafter"/>
</dbReference>
<dbReference type="PROSITE" id="PS00166">
    <property type="entry name" value="ENOYL_COA_HYDRATASE"/>
    <property type="match status" value="1"/>
</dbReference>
<dbReference type="PANTHER" id="PTHR11941:SF54">
    <property type="entry name" value="ENOYL-COA HYDRATASE, MITOCHONDRIAL"/>
    <property type="match status" value="1"/>
</dbReference>
<gene>
    <name evidence="4" type="ORF">C4520_04285</name>
</gene>
<organism evidence="4 5">
    <name type="scientific">Abyssobacteria bacterium (strain SURF_5)</name>
    <dbReference type="NCBI Taxonomy" id="2093360"/>
    <lineage>
        <taxon>Bacteria</taxon>
        <taxon>Pseudomonadati</taxon>
        <taxon>Candidatus Hydrogenedentota</taxon>
        <taxon>Candidatus Abyssobacteria</taxon>
    </lineage>
</organism>
<dbReference type="EMBL" id="QZKU01000037">
    <property type="protein sequence ID" value="RJP24328.1"/>
    <property type="molecule type" value="Genomic_DNA"/>
</dbReference>
<accession>A0A3A4NUV6</accession>